<keyword evidence="4" id="KW-0378">Hydrolase</keyword>
<dbReference type="GO" id="GO:0004560">
    <property type="term" value="F:alpha-L-fucosidase activity"/>
    <property type="evidence" value="ECO:0007669"/>
    <property type="project" value="InterPro"/>
</dbReference>
<evidence type="ECO:0000256" key="2">
    <source>
        <dbReference type="ARBA" id="ARBA00012662"/>
    </source>
</evidence>
<reference evidence="8" key="2">
    <citation type="submission" date="2021-04" db="EMBL/GenBank/DDBJ databases">
        <authorList>
            <person name="Gilroy R."/>
        </authorList>
    </citation>
    <scope>NUCLEOTIDE SEQUENCE</scope>
    <source>
        <strain evidence="8">ChiHjej12B11-9795</strain>
    </source>
</reference>
<dbReference type="Proteomes" id="UP000823862">
    <property type="component" value="Unassembled WGS sequence"/>
</dbReference>
<dbReference type="InterPro" id="IPR008979">
    <property type="entry name" value="Galactose-bd-like_sf"/>
</dbReference>
<evidence type="ECO:0000256" key="3">
    <source>
        <dbReference type="ARBA" id="ARBA00022729"/>
    </source>
</evidence>
<dbReference type="PANTHER" id="PTHR10030:SF37">
    <property type="entry name" value="ALPHA-L-FUCOSIDASE-RELATED"/>
    <property type="match status" value="1"/>
</dbReference>
<dbReference type="InterPro" id="IPR017853">
    <property type="entry name" value="GH"/>
</dbReference>
<feature type="chain" id="PRO_5039389553" description="alpha-L-fucosidase" evidence="6">
    <location>
        <begin position="26"/>
        <end position="499"/>
    </location>
</feature>
<evidence type="ECO:0000256" key="5">
    <source>
        <dbReference type="ARBA" id="ARBA00023295"/>
    </source>
</evidence>
<dbReference type="EC" id="3.2.1.51" evidence="2"/>
<organism evidence="8 9">
    <name type="scientific">Candidatus Bacteroides avicola</name>
    <dbReference type="NCBI Taxonomy" id="2838468"/>
    <lineage>
        <taxon>Bacteria</taxon>
        <taxon>Pseudomonadati</taxon>
        <taxon>Bacteroidota</taxon>
        <taxon>Bacteroidia</taxon>
        <taxon>Bacteroidales</taxon>
        <taxon>Bacteroidaceae</taxon>
        <taxon>Bacteroides</taxon>
    </lineage>
</organism>
<proteinExistence type="inferred from homology"/>
<keyword evidence="3 6" id="KW-0732">Signal</keyword>
<evidence type="ECO:0000313" key="9">
    <source>
        <dbReference type="Proteomes" id="UP000823862"/>
    </source>
</evidence>
<feature type="domain" description="F5/8 type C" evidence="7">
    <location>
        <begin position="340"/>
        <end position="499"/>
    </location>
</feature>
<dbReference type="InterPro" id="IPR057739">
    <property type="entry name" value="Glyco_hydro_29_N"/>
</dbReference>
<evidence type="ECO:0000313" key="8">
    <source>
        <dbReference type="EMBL" id="HJA86709.1"/>
    </source>
</evidence>
<dbReference type="GO" id="GO:0016139">
    <property type="term" value="P:glycoside catabolic process"/>
    <property type="evidence" value="ECO:0007669"/>
    <property type="project" value="TreeGrafter"/>
</dbReference>
<sequence length="499" mass="57180">MNSFVRNTICAILCAGGSLLLPTHAQEIVPATQPNATQRAMTERGYGMFIHFGVNTFTNDEWSDGKIPVSAYHPTRLDPEQWVRVARDAGFRYVLLVTKHHDGFCLWDSRYTDYDVASSPVKTDVVKAVSEACRKYGLKFAIYYSLWDRHEPIYTDKDPSKYIDYMCNQLRELLTNYGEVCELWLDGGWDRAVKDWELPRVYKLVKSLQPLCAMGVNHTIETKPGSRQFALPDLMTEDNKYTFQYFPSDFRLWDPKIAHARDHKQYLHDGKSYYVPFEHTVCLSKIWTWFQKDHPAPVRDLDELEELFYRCTANGNTLVVNVPPDRTGRIRPNEAEAVISLGKRLGLEKGKPLPTGGSCISMEQKAEATSVWNENNGEFDAARAVDGGMQTRWAAADTLATLTVCLDPQQEFNRICIFEYCDTKNGDDGFTNYRTNRIRSYVVETLEQGEWLPIYVGDEPMGDCKVIRLAQKRKAEKIRLRVTAATAPPSIWEFNVINR</sequence>
<comment type="similarity">
    <text evidence="1">Belongs to the glycosyl hydrolase 29 family.</text>
</comment>
<comment type="caution">
    <text evidence="8">The sequence shown here is derived from an EMBL/GenBank/DDBJ whole genome shotgun (WGS) entry which is preliminary data.</text>
</comment>
<dbReference type="GO" id="GO:0006004">
    <property type="term" value="P:fucose metabolic process"/>
    <property type="evidence" value="ECO:0007669"/>
    <property type="project" value="TreeGrafter"/>
</dbReference>
<dbReference type="InterPro" id="IPR000933">
    <property type="entry name" value="Glyco_hydro_29"/>
</dbReference>
<dbReference type="EMBL" id="DWZI01000056">
    <property type="protein sequence ID" value="HJA86709.1"/>
    <property type="molecule type" value="Genomic_DNA"/>
</dbReference>
<dbReference type="SUPFAM" id="SSF49785">
    <property type="entry name" value="Galactose-binding domain-like"/>
    <property type="match status" value="1"/>
</dbReference>
<dbReference type="InterPro" id="IPR000421">
    <property type="entry name" value="FA58C"/>
</dbReference>
<gene>
    <name evidence="8" type="ORF">H9950_11085</name>
</gene>
<evidence type="ECO:0000256" key="1">
    <source>
        <dbReference type="ARBA" id="ARBA00007951"/>
    </source>
</evidence>
<dbReference type="PANTHER" id="PTHR10030">
    <property type="entry name" value="ALPHA-L-FUCOSIDASE"/>
    <property type="match status" value="1"/>
</dbReference>
<dbReference type="SMART" id="SM00812">
    <property type="entry name" value="Alpha_L_fucos"/>
    <property type="match status" value="1"/>
</dbReference>
<protein>
    <recommendedName>
        <fullName evidence="2">alpha-L-fucosidase</fullName>
        <ecNumber evidence="2">3.2.1.51</ecNumber>
    </recommendedName>
</protein>
<evidence type="ECO:0000256" key="6">
    <source>
        <dbReference type="SAM" id="SignalP"/>
    </source>
</evidence>
<dbReference type="Pfam" id="PF01120">
    <property type="entry name" value="Alpha_L_fucos"/>
    <property type="match status" value="1"/>
</dbReference>
<keyword evidence="5" id="KW-0326">Glycosidase</keyword>
<feature type="signal peptide" evidence="6">
    <location>
        <begin position="1"/>
        <end position="25"/>
    </location>
</feature>
<evidence type="ECO:0000256" key="4">
    <source>
        <dbReference type="ARBA" id="ARBA00022801"/>
    </source>
</evidence>
<dbReference type="GO" id="GO:0005764">
    <property type="term" value="C:lysosome"/>
    <property type="evidence" value="ECO:0007669"/>
    <property type="project" value="TreeGrafter"/>
</dbReference>
<evidence type="ECO:0000259" key="7">
    <source>
        <dbReference type="PROSITE" id="PS50022"/>
    </source>
</evidence>
<name>A0A9D2HWQ8_9BACE</name>
<reference evidence="8" key="1">
    <citation type="journal article" date="2021" name="PeerJ">
        <title>Extensive microbial diversity within the chicken gut microbiome revealed by metagenomics and culture.</title>
        <authorList>
            <person name="Gilroy R."/>
            <person name="Ravi A."/>
            <person name="Getino M."/>
            <person name="Pursley I."/>
            <person name="Horton D.L."/>
            <person name="Alikhan N.F."/>
            <person name="Baker D."/>
            <person name="Gharbi K."/>
            <person name="Hall N."/>
            <person name="Watson M."/>
            <person name="Adriaenssens E.M."/>
            <person name="Foster-Nyarko E."/>
            <person name="Jarju S."/>
            <person name="Secka A."/>
            <person name="Antonio M."/>
            <person name="Oren A."/>
            <person name="Chaudhuri R.R."/>
            <person name="La Ragione R."/>
            <person name="Hildebrand F."/>
            <person name="Pallen M.J."/>
        </authorList>
    </citation>
    <scope>NUCLEOTIDE SEQUENCE</scope>
    <source>
        <strain evidence="8">ChiHjej12B11-9795</strain>
    </source>
</reference>
<dbReference type="PROSITE" id="PS50022">
    <property type="entry name" value="FA58C_3"/>
    <property type="match status" value="1"/>
</dbReference>
<dbReference type="Gene3D" id="2.60.120.260">
    <property type="entry name" value="Galactose-binding domain-like"/>
    <property type="match status" value="1"/>
</dbReference>
<dbReference type="SUPFAM" id="SSF51445">
    <property type="entry name" value="(Trans)glycosidases"/>
    <property type="match status" value="1"/>
</dbReference>
<dbReference type="AlphaFoldDB" id="A0A9D2HWQ8"/>
<dbReference type="Gene3D" id="3.20.20.80">
    <property type="entry name" value="Glycosidases"/>
    <property type="match status" value="1"/>
</dbReference>
<accession>A0A9D2HWQ8</accession>